<keyword evidence="2" id="KW-1185">Reference proteome</keyword>
<sequence length="128" mass="15392">MKKTLVILNQKKMVKRKKKKKMMKTMKKVVERSKLRQRGREQTEMIPMTTMMTAETMMRGLQSDRAKRTLPNGFCHDKGQISLPPFLSFKKPIWLSVWCVRKNKKKESRKDMMMMGWMLHFIVHVSMW</sequence>
<organism evidence="1 2">
    <name type="scientific">Gossypium arboreum</name>
    <name type="common">Tree cotton</name>
    <name type="synonym">Gossypium nanking</name>
    <dbReference type="NCBI Taxonomy" id="29729"/>
    <lineage>
        <taxon>Eukaryota</taxon>
        <taxon>Viridiplantae</taxon>
        <taxon>Streptophyta</taxon>
        <taxon>Embryophyta</taxon>
        <taxon>Tracheophyta</taxon>
        <taxon>Spermatophyta</taxon>
        <taxon>Magnoliopsida</taxon>
        <taxon>eudicotyledons</taxon>
        <taxon>Gunneridae</taxon>
        <taxon>Pentapetalae</taxon>
        <taxon>rosids</taxon>
        <taxon>malvids</taxon>
        <taxon>Malvales</taxon>
        <taxon>Malvaceae</taxon>
        <taxon>Malvoideae</taxon>
        <taxon>Gossypium</taxon>
    </lineage>
</organism>
<reference evidence="2" key="1">
    <citation type="submission" date="2014-09" db="EMBL/GenBank/DDBJ databases">
        <authorList>
            <person name="Mudge J."/>
            <person name="Ramaraj T."/>
            <person name="Lindquist I.E."/>
            <person name="Bharti A.K."/>
            <person name="Sundararajan A."/>
            <person name="Cameron C.T."/>
            <person name="Woodward J.E."/>
            <person name="May G.D."/>
            <person name="Brubaker C."/>
            <person name="Broadhvest J."/>
            <person name="Wilkins T.A."/>
        </authorList>
    </citation>
    <scope>NUCLEOTIDE SEQUENCE</scope>
    <source>
        <strain evidence="2">cv. AKA8401</strain>
    </source>
</reference>
<dbReference type="AlphaFoldDB" id="A0A0B0N3Y5"/>
<name>A0A0B0N3Y5_GOSAR</name>
<evidence type="ECO:0000313" key="2">
    <source>
        <dbReference type="Proteomes" id="UP000032142"/>
    </source>
</evidence>
<gene>
    <name evidence="1" type="ORF">F383_05449</name>
</gene>
<protein>
    <submittedName>
        <fullName evidence="1">Uncharacterized protein</fullName>
    </submittedName>
</protein>
<proteinExistence type="predicted"/>
<comment type="caution">
    <text evidence="1">The sequence shown here is derived from an EMBL/GenBank/DDBJ whole genome shotgun (WGS) entry which is preliminary data.</text>
</comment>
<dbReference type="Proteomes" id="UP000032142">
    <property type="component" value="Unassembled WGS sequence"/>
</dbReference>
<accession>A0A0B0N3Y5</accession>
<dbReference type="EMBL" id="JRRC01471940">
    <property type="protein sequence ID" value="KHG07317.1"/>
    <property type="molecule type" value="Genomic_DNA"/>
</dbReference>
<evidence type="ECO:0000313" key="1">
    <source>
        <dbReference type="EMBL" id="KHG07317.1"/>
    </source>
</evidence>